<dbReference type="RefSeq" id="WP_117453022.1">
    <property type="nucleotide sequence ID" value="NZ_CP060636.1"/>
</dbReference>
<evidence type="ECO:0000313" key="4">
    <source>
        <dbReference type="Proteomes" id="UP000515856"/>
    </source>
</evidence>
<protein>
    <recommendedName>
        <fullName evidence="2">SWIM-type domain-containing protein</fullName>
    </recommendedName>
</protein>
<accession>A0A7G9GNJ8</accession>
<dbReference type="Proteomes" id="UP000515856">
    <property type="component" value="Chromosome"/>
</dbReference>
<dbReference type="InterPro" id="IPR007527">
    <property type="entry name" value="Znf_SWIM"/>
</dbReference>
<reference evidence="3 4" key="1">
    <citation type="submission" date="2020-08" db="EMBL/GenBank/DDBJ databases">
        <authorList>
            <person name="Liu C."/>
            <person name="Sun Q."/>
        </authorList>
    </citation>
    <scope>NUCLEOTIDE SEQUENCE [LARGE SCALE GENOMIC DNA]</scope>
    <source>
        <strain evidence="3 4">NSJ-61</strain>
    </source>
</reference>
<keyword evidence="1" id="KW-0863">Zinc-finger</keyword>
<feature type="domain" description="SWIM-type" evidence="2">
    <location>
        <begin position="46"/>
        <end position="84"/>
    </location>
</feature>
<evidence type="ECO:0000259" key="2">
    <source>
        <dbReference type="PROSITE" id="PS50966"/>
    </source>
</evidence>
<sequence>MKIYFEDQFMPAILERGYTYFSENHVHDVIVDDNTYSATILGSEIYETSVTVENNTVISMECDCPFASEHGNCKHMAALCYTIESSIVGIKYEEQIKKLIASLTEEEMCNILIKLCKKEENYDMVKNMQKPHAIDDLLLQQIDDLLEQLQYPLNYNQMMKCFNETEKIINKLHKLSTADQFPYLLSLMELKNLDENENFYEFYEEVKEMFYDGIYDEEPIYLDWFWEQMSHPSTCDDDIWDIFYELFDTDTCMIHLKNMLSNCENKEDKKILQQAIDSCN</sequence>
<evidence type="ECO:0000313" key="3">
    <source>
        <dbReference type="EMBL" id="QNM12380.1"/>
    </source>
</evidence>
<keyword evidence="1" id="KW-0862">Zinc</keyword>
<dbReference type="Pfam" id="PF04434">
    <property type="entry name" value="SWIM"/>
    <property type="match status" value="1"/>
</dbReference>
<dbReference type="GO" id="GO:0008270">
    <property type="term" value="F:zinc ion binding"/>
    <property type="evidence" value="ECO:0007669"/>
    <property type="project" value="UniProtKB-KW"/>
</dbReference>
<name>A0A7G9GNJ8_9FIRM</name>
<evidence type="ECO:0000256" key="1">
    <source>
        <dbReference type="PROSITE-ProRule" id="PRU00325"/>
    </source>
</evidence>
<keyword evidence="1" id="KW-0479">Metal-binding</keyword>
<dbReference type="AlphaFoldDB" id="A0A7G9GNJ8"/>
<organism evidence="3 4">
    <name type="scientific">[Eubacterium] hominis</name>
    <dbReference type="NCBI Taxonomy" id="2764325"/>
    <lineage>
        <taxon>Bacteria</taxon>
        <taxon>Bacillati</taxon>
        <taxon>Bacillota</taxon>
        <taxon>Erysipelotrichia</taxon>
        <taxon>Erysipelotrichales</taxon>
        <taxon>Erysipelotrichaceae</taxon>
        <taxon>Amedibacillus</taxon>
    </lineage>
</organism>
<keyword evidence="4" id="KW-1185">Reference proteome</keyword>
<dbReference type="KEGG" id="ehn:H9Q80_00030"/>
<proteinExistence type="predicted"/>
<dbReference type="PROSITE" id="PS50966">
    <property type="entry name" value="ZF_SWIM"/>
    <property type="match status" value="1"/>
</dbReference>
<dbReference type="EMBL" id="CP060636">
    <property type="protein sequence ID" value="QNM12380.1"/>
    <property type="molecule type" value="Genomic_DNA"/>
</dbReference>
<gene>
    <name evidence="3" type="ORF">H9Q80_00030</name>
</gene>